<keyword evidence="2" id="KW-1185">Reference proteome</keyword>
<gene>
    <name evidence="1" type="ordered locus">Sinac_2384</name>
</gene>
<accession>L0DDE6</accession>
<dbReference type="STRING" id="886293.Sinac_2384"/>
<dbReference type="Proteomes" id="UP000010798">
    <property type="component" value="Chromosome"/>
</dbReference>
<evidence type="ECO:0000313" key="1">
    <source>
        <dbReference type="EMBL" id="AGA26696.1"/>
    </source>
</evidence>
<evidence type="ECO:0000313" key="2">
    <source>
        <dbReference type="Proteomes" id="UP000010798"/>
    </source>
</evidence>
<dbReference type="KEGG" id="saci:Sinac_2384"/>
<dbReference type="HOGENOM" id="CLU_818602_0_0_0"/>
<name>L0DDE6_SINAD</name>
<organism evidence="1 2">
    <name type="scientific">Singulisphaera acidiphila (strain ATCC BAA-1392 / DSM 18658 / VKM B-2454 / MOB10)</name>
    <dbReference type="NCBI Taxonomy" id="886293"/>
    <lineage>
        <taxon>Bacteria</taxon>
        <taxon>Pseudomonadati</taxon>
        <taxon>Planctomycetota</taxon>
        <taxon>Planctomycetia</taxon>
        <taxon>Isosphaerales</taxon>
        <taxon>Isosphaeraceae</taxon>
        <taxon>Singulisphaera</taxon>
    </lineage>
</organism>
<dbReference type="EMBL" id="CP003364">
    <property type="protein sequence ID" value="AGA26696.1"/>
    <property type="molecule type" value="Genomic_DNA"/>
</dbReference>
<reference evidence="1 2" key="1">
    <citation type="submission" date="2012-02" db="EMBL/GenBank/DDBJ databases">
        <title>Complete sequence of chromosome of Singulisphaera acidiphila DSM 18658.</title>
        <authorList>
            <consortium name="US DOE Joint Genome Institute (JGI-PGF)"/>
            <person name="Lucas S."/>
            <person name="Copeland A."/>
            <person name="Lapidus A."/>
            <person name="Glavina del Rio T."/>
            <person name="Dalin E."/>
            <person name="Tice H."/>
            <person name="Bruce D."/>
            <person name="Goodwin L."/>
            <person name="Pitluck S."/>
            <person name="Peters L."/>
            <person name="Ovchinnikova G."/>
            <person name="Chertkov O."/>
            <person name="Kyrpides N."/>
            <person name="Mavromatis K."/>
            <person name="Ivanova N."/>
            <person name="Brettin T."/>
            <person name="Detter J.C."/>
            <person name="Han C."/>
            <person name="Larimer F."/>
            <person name="Land M."/>
            <person name="Hauser L."/>
            <person name="Markowitz V."/>
            <person name="Cheng J.-F."/>
            <person name="Hugenholtz P."/>
            <person name="Woyke T."/>
            <person name="Wu D."/>
            <person name="Tindall B."/>
            <person name="Pomrenke H."/>
            <person name="Brambilla E."/>
            <person name="Klenk H.-P."/>
            <person name="Eisen J.A."/>
        </authorList>
    </citation>
    <scope>NUCLEOTIDE SEQUENCE [LARGE SCALE GENOMIC DNA]</scope>
    <source>
        <strain evidence="2">ATCC BAA-1392 / DSM 18658 / VKM B-2454 / MOB10</strain>
    </source>
</reference>
<sequence>MNACMEGMSRRRGRRDSVIERLEDRSLLSEISSSMVSHLSAAERSQVAALIEVRWVNETKGHTITTRAVRNDLGHVPVTNTNTKVNGYTTDLTFVDWVDMTRPNLVAPTLVSGGGSGGSTVDVDAGDGGGSDSGLDTLSDLFFTEWESSSPIGKGRAYSSRAGLALSLYGQTNDEGQFAAALRRAFVSLATTSVMLINGHGTGLQTLGWTGSGTQAGARLLPGGSVPVPLGQTGTASRVTRQEMSALLDGVGSLEWERFEYDLERFLARIRGLPTASVGPENDPVVPTLVAILMISLVAREAARREGWWRQRFVPGVRLAGGDPDASADPIGPWPLGLP</sequence>
<dbReference type="AlphaFoldDB" id="L0DDE6"/>
<proteinExistence type="predicted"/>
<protein>
    <submittedName>
        <fullName evidence="1">Uncharacterized protein</fullName>
    </submittedName>
</protein>